<dbReference type="Proteomes" id="UP000794436">
    <property type="component" value="Unassembled WGS sequence"/>
</dbReference>
<dbReference type="EMBL" id="SPLM01000113">
    <property type="protein sequence ID" value="TMW57860.1"/>
    <property type="molecule type" value="Genomic_DNA"/>
</dbReference>
<feature type="signal peptide" evidence="1">
    <location>
        <begin position="1"/>
        <end position="30"/>
    </location>
</feature>
<feature type="chain" id="PRO_5035444494" evidence="1">
    <location>
        <begin position="31"/>
        <end position="387"/>
    </location>
</feature>
<dbReference type="AlphaFoldDB" id="A0A8K1C7S3"/>
<dbReference type="SUPFAM" id="SSF48208">
    <property type="entry name" value="Six-hairpin glycosidases"/>
    <property type="match status" value="1"/>
</dbReference>
<dbReference type="PANTHER" id="PTHR47791:SF3">
    <property type="entry name" value="MEIOTICALLY UP-REGULATED GENE 191 PROTEIN"/>
    <property type="match status" value="1"/>
</dbReference>
<keyword evidence="3" id="KW-1185">Reference proteome</keyword>
<protein>
    <submittedName>
        <fullName evidence="2">Uncharacterized protein</fullName>
    </submittedName>
</protein>
<dbReference type="InterPro" id="IPR005198">
    <property type="entry name" value="Glyco_hydro_76"/>
</dbReference>
<evidence type="ECO:0000313" key="2">
    <source>
        <dbReference type="EMBL" id="TMW57860.1"/>
    </source>
</evidence>
<sequence length="387" mass="43755">MLARFVYAATLVCSTLLVGLTMAPSTTVNALTRDEVRLAMQVYNNHFYNDYGAYGNSRKAMYYGTTERKGRDGFWTTLEEIEVLIDAYGVTRDTQFKDRIRHLYNGFRDAHGLTWANNEFNDDIIWGVIMAIRAFQVFNDGAMKQMAIDNFNIVWKRGWDDKVGGGIWWKTDKKSKNVCVNAPAAIAAMLLYKNTGDAVYKDRARKIMQWIKSKLFDAKSGEVKGAMNAAGKITEGWRTYTQGTFIGAAGKLHKEYPSEGWLDVAIKATDFSKSTITGKNGLLPDEYCDGQSGGDCSGFKGIFARWVGFFVRDHKLQDRYAEWLEKNAKAAWAVRNGNGLMWAKWGQRTPDKRVFSSWEASSGVAMMSAVFAYNNDQKVLRQLRSEE</sequence>
<dbReference type="OrthoDB" id="4104179at2759"/>
<accession>A0A8K1C7S3</accession>
<dbReference type="Gene3D" id="1.50.10.20">
    <property type="match status" value="1"/>
</dbReference>
<reference evidence="2" key="1">
    <citation type="submission" date="2019-03" db="EMBL/GenBank/DDBJ databases">
        <title>Long read genome sequence of the mycoparasitic Pythium oligandrum ATCC 38472 isolated from sugarbeet rhizosphere.</title>
        <authorList>
            <person name="Gaulin E."/>
        </authorList>
    </citation>
    <scope>NUCLEOTIDE SEQUENCE</scope>
    <source>
        <strain evidence="2">ATCC 38472_TT</strain>
    </source>
</reference>
<evidence type="ECO:0000313" key="3">
    <source>
        <dbReference type="Proteomes" id="UP000794436"/>
    </source>
</evidence>
<dbReference type="Pfam" id="PF03663">
    <property type="entry name" value="Glyco_hydro_76"/>
    <property type="match status" value="1"/>
</dbReference>
<keyword evidence="1" id="KW-0732">Signal</keyword>
<dbReference type="InterPro" id="IPR008928">
    <property type="entry name" value="6-hairpin_glycosidase_sf"/>
</dbReference>
<organism evidence="2 3">
    <name type="scientific">Pythium oligandrum</name>
    <name type="common">Mycoparasitic fungus</name>
    <dbReference type="NCBI Taxonomy" id="41045"/>
    <lineage>
        <taxon>Eukaryota</taxon>
        <taxon>Sar</taxon>
        <taxon>Stramenopiles</taxon>
        <taxon>Oomycota</taxon>
        <taxon>Peronosporomycetes</taxon>
        <taxon>Pythiales</taxon>
        <taxon>Pythiaceae</taxon>
        <taxon>Pythium</taxon>
    </lineage>
</organism>
<dbReference type="GO" id="GO:0005975">
    <property type="term" value="P:carbohydrate metabolic process"/>
    <property type="evidence" value="ECO:0007669"/>
    <property type="project" value="InterPro"/>
</dbReference>
<evidence type="ECO:0000256" key="1">
    <source>
        <dbReference type="SAM" id="SignalP"/>
    </source>
</evidence>
<dbReference type="InterPro" id="IPR053169">
    <property type="entry name" value="MUG_Protein"/>
</dbReference>
<dbReference type="PANTHER" id="PTHR47791">
    <property type="entry name" value="MEIOTICALLY UP-REGULATED GENE 191 PROTEIN"/>
    <property type="match status" value="1"/>
</dbReference>
<comment type="caution">
    <text evidence="2">The sequence shown here is derived from an EMBL/GenBank/DDBJ whole genome shotgun (WGS) entry which is preliminary data.</text>
</comment>
<name>A0A8K1C7S3_PYTOL</name>
<gene>
    <name evidence="2" type="ORF">Poli38472_013334</name>
</gene>
<proteinExistence type="predicted"/>